<protein>
    <submittedName>
        <fullName evidence="1">Uncharacterized protein</fullName>
    </submittedName>
</protein>
<evidence type="ECO:0000313" key="2">
    <source>
        <dbReference type="Proteomes" id="UP000535182"/>
    </source>
</evidence>
<evidence type="ECO:0000313" key="1">
    <source>
        <dbReference type="EMBL" id="MBB5331541.1"/>
    </source>
</evidence>
<name>A0A9X0QJG4_9BACT</name>
<keyword evidence="2" id="KW-1185">Reference proteome</keyword>
<dbReference type="EMBL" id="JACHEB010000015">
    <property type="protein sequence ID" value="MBB5331541.1"/>
    <property type="molecule type" value="Genomic_DNA"/>
</dbReference>
<gene>
    <name evidence="1" type="ORF">HDF14_005188</name>
</gene>
<organism evidence="1 2">
    <name type="scientific">Tunturiibacter gelidiferens</name>
    <dbReference type="NCBI Taxonomy" id="3069689"/>
    <lineage>
        <taxon>Bacteria</taxon>
        <taxon>Pseudomonadati</taxon>
        <taxon>Acidobacteriota</taxon>
        <taxon>Terriglobia</taxon>
        <taxon>Terriglobales</taxon>
        <taxon>Acidobacteriaceae</taxon>
        <taxon>Tunturiibacter</taxon>
    </lineage>
</organism>
<comment type="caution">
    <text evidence="1">The sequence shown here is derived from an EMBL/GenBank/DDBJ whole genome shotgun (WGS) entry which is preliminary data.</text>
</comment>
<proteinExistence type="predicted"/>
<dbReference type="Proteomes" id="UP000535182">
    <property type="component" value="Unassembled WGS sequence"/>
</dbReference>
<dbReference type="AlphaFoldDB" id="A0A9X0QJG4"/>
<reference evidence="1 2" key="1">
    <citation type="submission" date="2020-08" db="EMBL/GenBank/DDBJ databases">
        <title>Genomic Encyclopedia of Type Strains, Phase IV (KMG-V): Genome sequencing to study the core and pangenomes of soil and plant-associated prokaryotes.</title>
        <authorList>
            <person name="Whitman W."/>
        </authorList>
    </citation>
    <scope>NUCLEOTIDE SEQUENCE [LARGE SCALE GENOMIC DNA]</scope>
    <source>
        <strain evidence="1 2">X5P2</strain>
    </source>
</reference>
<sequence>MRRAGIPQVVRMKISGRKTDSLERRYSITDNEDIENARELMEKRSSIAKIEMKPR</sequence>
<accession>A0A9X0QJG4</accession>